<keyword evidence="3" id="KW-1185">Reference proteome</keyword>
<keyword evidence="1" id="KW-0472">Membrane</keyword>
<feature type="transmembrane region" description="Helical" evidence="1">
    <location>
        <begin position="23"/>
        <end position="42"/>
    </location>
</feature>
<protein>
    <recommendedName>
        <fullName evidence="4">PH domain-containing protein</fullName>
    </recommendedName>
</protein>
<evidence type="ECO:0000313" key="2">
    <source>
        <dbReference type="EMBL" id="MBM0235450.1"/>
    </source>
</evidence>
<dbReference type="EMBL" id="JAEVHM010000267">
    <property type="protein sequence ID" value="MBM0235450.1"/>
    <property type="molecule type" value="Genomic_DNA"/>
</dbReference>
<organism evidence="2 3">
    <name type="scientific">Micromonospora parastrephiae</name>
    <dbReference type="NCBI Taxonomy" id="2806101"/>
    <lineage>
        <taxon>Bacteria</taxon>
        <taxon>Bacillati</taxon>
        <taxon>Actinomycetota</taxon>
        <taxon>Actinomycetes</taxon>
        <taxon>Micromonosporales</taxon>
        <taxon>Micromonosporaceae</taxon>
        <taxon>Micromonospora</taxon>
    </lineage>
</organism>
<reference evidence="2 3" key="1">
    <citation type="submission" date="2021-01" db="EMBL/GenBank/DDBJ databases">
        <title>Draft genome sequence of Micromonospora sp. strain STR1_7.</title>
        <authorList>
            <person name="Karlyshev A."/>
            <person name="Jawad R."/>
        </authorList>
    </citation>
    <scope>NUCLEOTIDE SEQUENCE [LARGE SCALE GENOMIC DNA]</scope>
    <source>
        <strain evidence="2 3">STR1-7</strain>
    </source>
</reference>
<keyword evidence="1" id="KW-0812">Transmembrane</keyword>
<comment type="caution">
    <text evidence="2">The sequence shown here is derived from an EMBL/GenBank/DDBJ whole genome shotgun (WGS) entry which is preliminary data.</text>
</comment>
<sequence>MATGVDAGEICFRRSRRRFLTRVAYAGLVILPAFALVGVAFGEPWYDLFPHGPILLLGAVGSAAQLRRQGGLPLRLTRDFVELTLPGGAPVQIDWPDVARAEIQGRISPILVVDIADPGRTRPVLDRWEWGRLGMWDKVRARRPHEIHVSLVAATPDVHRLRAELAYRMARVSGGSTPDPTG</sequence>
<dbReference type="Proteomes" id="UP000601027">
    <property type="component" value="Unassembled WGS sequence"/>
</dbReference>
<keyword evidence="1" id="KW-1133">Transmembrane helix</keyword>
<evidence type="ECO:0008006" key="4">
    <source>
        <dbReference type="Google" id="ProtNLM"/>
    </source>
</evidence>
<accession>A0ABS1Y1S9</accession>
<gene>
    <name evidence="2" type="ORF">JNW91_28935</name>
</gene>
<name>A0ABS1Y1S9_9ACTN</name>
<evidence type="ECO:0000313" key="3">
    <source>
        <dbReference type="Proteomes" id="UP000601027"/>
    </source>
</evidence>
<dbReference type="RefSeq" id="WP_203178661.1">
    <property type="nucleotide sequence ID" value="NZ_JAEVHM010000267.1"/>
</dbReference>
<proteinExistence type="predicted"/>
<evidence type="ECO:0000256" key="1">
    <source>
        <dbReference type="SAM" id="Phobius"/>
    </source>
</evidence>